<keyword evidence="1" id="KW-0812">Transmembrane</keyword>
<feature type="transmembrane region" description="Helical" evidence="1">
    <location>
        <begin position="98"/>
        <end position="116"/>
    </location>
</feature>
<protein>
    <submittedName>
        <fullName evidence="2">Uncharacterized protein</fullName>
    </submittedName>
</protein>
<dbReference type="EMBL" id="CP000853">
    <property type="protein sequence ID" value="ABW19774.1"/>
    <property type="molecule type" value="Genomic_DNA"/>
</dbReference>
<feature type="transmembrane region" description="Helical" evidence="1">
    <location>
        <begin position="58"/>
        <end position="78"/>
    </location>
</feature>
<dbReference type="AlphaFoldDB" id="A8MIZ2"/>
<dbReference type="Proteomes" id="UP000000269">
    <property type="component" value="Chromosome"/>
</dbReference>
<dbReference type="KEGG" id="aoe:Clos_2239"/>
<organism evidence="2 3">
    <name type="scientific">Alkaliphilus oremlandii (strain OhILAs)</name>
    <name type="common">Clostridium oremlandii (strain OhILAs)</name>
    <dbReference type="NCBI Taxonomy" id="350688"/>
    <lineage>
        <taxon>Bacteria</taxon>
        <taxon>Bacillati</taxon>
        <taxon>Bacillota</taxon>
        <taxon>Clostridia</taxon>
        <taxon>Peptostreptococcales</taxon>
        <taxon>Natronincolaceae</taxon>
        <taxon>Alkaliphilus</taxon>
    </lineage>
</organism>
<feature type="transmembrane region" description="Helical" evidence="1">
    <location>
        <begin position="33"/>
        <end position="52"/>
    </location>
</feature>
<name>A8MIZ2_ALKOO</name>
<dbReference type="HOGENOM" id="CLU_1987939_0_0_9"/>
<feature type="transmembrane region" description="Helical" evidence="1">
    <location>
        <begin position="6"/>
        <end position="26"/>
    </location>
</feature>
<sequence length="125" mass="14435">MEINITGMFIVIFSILLIISSLILFSEMIATRVFTIFLFIFTISGSWRFSYLYRQNNYAVMAVFILFNYMYYGIVLGLSFQIINNSIKEFKNLNSKGLLLRGSVLAILCILGNIYYKQVVVFTGF</sequence>
<keyword evidence="3" id="KW-1185">Reference proteome</keyword>
<keyword evidence="1" id="KW-1133">Transmembrane helix</keyword>
<evidence type="ECO:0000313" key="2">
    <source>
        <dbReference type="EMBL" id="ABW19774.1"/>
    </source>
</evidence>
<gene>
    <name evidence="2" type="ordered locus">Clos_2239</name>
</gene>
<evidence type="ECO:0000313" key="3">
    <source>
        <dbReference type="Proteomes" id="UP000000269"/>
    </source>
</evidence>
<keyword evidence="1" id="KW-0472">Membrane</keyword>
<reference evidence="3" key="1">
    <citation type="submission" date="2007-10" db="EMBL/GenBank/DDBJ databases">
        <title>Complete genome of Alkaliphilus oremlandii OhILAs.</title>
        <authorList>
            <person name="Copeland A."/>
            <person name="Lucas S."/>
            <person name="Lapidus A."/>
            <person name="Barry K."/>
            <person name="Detter J.C."/>
            <person name="Glavina del Rio T."/>
            <person name="Hammon N."/>
            <person name="Israni S."/>
            <person name="Dalin E."/>
            <person name="Tice H."/>
            <person name="Pitluck S."/>
            <person name="Chain P."/>
            <person name="Malfatti S."/>
            <person name="Shin M."/>
            <person name="Vergez L."/>
            <person name="Schmutz J."/>
            <person name="Larimer F."/>
            <person name="Land M."/>
            <person name="Hauser L."/>
            <person name="Kyrpides N."/>
            <person name="Mikhailova N."/>
            <person name="Stolz J.F."/>
            <person name="Dawson A."/>
            <person name="Fisher E."/>
            <person name="Crable B."/>
            <person name="Perera E."/>
            <person name="Lisak J."/>
            <person name="Ranganathan M."/>
            <person name="Basu P."/>
            <person name="Richardson P."/>
        </authorList>
    </citation>
    <scope>NUCLEOTIDE SEQUENCE [LARGE SCALE GENOMIC DNA]</scope>
    <source>
        <strain evidence="3">OhILAs</strain>
    </source>
</reference>
<accession>A8MIZ2</accession>
<evidence type="ECO:0000256" key="1">
    <source>
        <dbReference type="SAM" id="Phobius"/>
    </source>
</evidence>
<proteinExistence type="predicted"/>
<dbReference type="STRING" id="350688.Clos_2239"/>